<protein>
    <submittedName>
        <fullName evidence="1">Uncharacterized protein</fullName>
    </submittedName>
</protein>
<keyword evidence="2" id="KW-1185">Reference proteome</keyword>
<gene>
    <name evidence="1" type="ORF">PG986_002332</name>
</gene>
<organism evidence="1 2">
    <name type="scientific">Apiospora aurea</name>
    <dbReference type="NCBI Taxonomy" id="335848"/>
    <lineage>
        <taxon>Eukaryota</taxon>
        <taxon>Fungi</taxon>
        <taxon>Dikarya</taxon>
        <taxon>Ascomycota</taxon>
        <taxon>Pezizomycotina</taxon>
        <taxon>Sordariomycetes</taxon>
        <taxon>Xylariomycetidae</taxon>
        <taxon>Amphisphaeriales</taxon>
        <taxon>Apiosporaceae</taxon>
        <taxon>Apiospora</taxon>
    </lineage>
</organism>
<dbReference type="GeneID" id="92071616"/>
<evidence type="ECO:0000313" key="2">
    <source>
        <dbReference type="Proteomes" id="UP001391051"/>
    </source>
</evidence>
<dbReference type="RefSeq" id="XP_066707447.1">
    <property type="nucleotide sequence ID" value="XM_066838554.1"/>
</dbReference>
<accession>A0ABR1R181</accession>
<dbReference type="Proteomes" id="UP001391051">
    <property type="component" value="Unassembled WGS sequence"/>
</dbReference>
<proteinExistence type="predicted"/>
<evidence type="ECO:0000313" key="1">
    <source>
        <dbReference type="EMBL" id="KAK7968055.1"/>
    </source>
</evidence>
<name>A0ABR1R181_9PEZI</name>
<sequence length="196" mass="20948">MVRASLGQGNRLRRSEAAIIALVVAAIVPDDDDAKSLDQHMKGREDAQRRRGNILVELATSPGVDRQRHHLVVISIADRRRGGRVEVKKQIGGVDFPHFPGAVSKTRQYPRNPFSVHSSTKTYSGVMAGRLGSSSCSGRWAVHGAIVEHEGLAVGREDVGSNTCLKGAAAAAALVALEERGGRRTGGRGARGEREN</sequence>
<dbReference type="EMBL" id="JAQQWE010000001">
    <property type="protein sequence ID" value="KAK7968055.1"/>
    <property type="molecule type" value="Genomic_DNA"/>
</dbReference>
<reference evidence="1 2" key="1">
    <citation type="submission" date="2023-01" db="EMBL/GenBank/DDBJ databases">
        <title>Analysis of 21 Apiospora genomes using comparative genomics revels a genus with tremendous synthesis potential of carbohydrate active enzymes and secondary metabolites.</title>
        <authorList>
            <person name="Sorensen T."/>
        </authorList>
    </citation>
    <scope>NUCLEOTIDE SEQUENCE [LARGE SCALE GENOMIC DNA]</scope>
    <source>
        <strain evidence="1 2">CBS 24483</strain>
    </source>
</reference>
<comment type="caution">
    <text evidence="1">The sequence shown here is derived from an EMBL/GenBank/DDBJ whole genome shotgun (WGS) entry which is preliminary data.</text>
</comment>